<keyword evidence="2" id="KW-1185">Reference proteome</keyword>
<name>A0ABQ0LLD6_MYCCL</name>
<dbReference type="Proteomes" id="UP000815677">
    <property type="component" value="Unassembled WGS sequence"/>
</dbReference>
<accession>A0ABQ0LLD6</accession>
<sequence>MPPVDNSLPDEIISEILSPALRIPDELFADNQSKDSPFAAYSSSTSAYLVVCKSWLRVATPLLYNIVVLRSAATAKALARALSENEELGCFIKKLRVEGGFGGSMHTVLRLSPNITDLFLCLDIFSTDKTDGLCKGLSLVNPRRIIFQHLNFKQKSNKQFTMLMEALRKAFEKWDRLTAVATSQLLTTRATLPEYKTLVKALNQLERIETAYVLYGSHVEHVLQKLNRCPLREIHVRSKVLASETVRFRTIAKEQNVIIHCTEMKPRQSSLEAFDLIPSLDPFFTPMANVAADIRDVVWSHVLRLAMEPPQRYSILAPPHRRLQLLLVCKDFYRLGLPYFYSSIVLRNYLHPFNLGRVLTNHPSLAPEIHDIRNNAGSPHYGSTKSPTDTEIASKLSIVLNTMVNLQNIDLLADEMFYYRFQMTWTSFATLAACAGSSLCHVAVPIGALPSSGELSVYPVSDAFSKLTALRTLHWQSKMKFPAVDIAEVVAMPLLTDLIVHEADNTFWDLLTVLKPPSLRRLTLSDKHDNDSFGIPSETFFNTQTIIELNVPPYSLQHSFKYNILDVCRSLVVLNVTWSESLLGILVNPPRLALSPGNTAEALEKIHFQSGWSRSHDKADIARWTQYLVDLPFDSMPKLREIRHDAIRWPTNERDIAKCPWVRAGDALAELGIALVDQDGKKWRTRLKMRAGRA</sequence>
<evidence type="ECO:0008006" key="3">
    <source>
        <dbReference type="Google" id="ProtNLM"/>
    </source>
</evidence>
<evidence type="ECO:0000313" key="1">
    <source>
        <dbReference type="EMBL" id="GAT51384.1"/>
    </source>
</evidence>
<reference evidence="1" key="1">
    <citation type="submission" date="2014-09" db="EMBL/GenBank/DDBJ databases">
        <title>Genome sequence of the luminous mushroom Mycena chlorophos for searching fungal bioluminescence genes.</title>
        <authorList>
            <person name="Tanaka Y."/>
            <person name="Kasuga D."/>
            <person name="Oba Y."/>
            <person name="Hase S."/>
            <person name="Sato K."/>
            <person name="Oba Y."/>
            <person name="Sakakibara Y."/>
        </authorList>
    </citation>
    <scope>NUCLEOTIDE SEQUENCE</scope>
</reference>
<protein>
    <recommendedName>
        <fullName evidence="3">F-box domain-containing protein</fullName>
    </recommendedName>
</protein>
<gene>
    <name evidence="1" type="ORF">MCHLO_08530</name>
</gene>
<evidence type="ECO:0000313" key="2">
    <source>
        <dbReference type="Proteomes" id="UP000815677"/>
    </source>
</evidence>
<proteinExistence type="predicted"/>
<dbReference type="EMBL" id="DF847199">
    <property type="protein sequence ID" value="GAT51384.1"/>
    <property type="molecule type" value="Genomic_DNA"/>
</dbReference>
<organism evidence="1 2">
    <name type="scientific">Mycena chlorophos</name>
    <name type="common">Agaric fungus</name>
    <name type="synonym">Agaricus chlorophos</name>
    <dbReference type="NCBI Taxonomy" id="658473"/>
    <lineage>
        <taxon>Eukaryota</taxon>
        <taxon>Fungi</taxon>
        <taxon>Dikarya</taxon>
        <taxon>Basidiomycota</taxon>
        <taxon>Agaricomycotina</taxon>
        <taxon>Agaricomycetes</taxon>
        <taxon>Agaricomycetidae</taxon>
        <taxon>Agaricales</taxon>
        <taxon>Marasmiineae</taxon>
        <taxon>Mycenaceae</taxon>
        <taxon>Mycena</taxon>
    </lineage>
</organism>